<dbReference type="EMBL" id="VUNH01000009">
    <property type="protein sequence ID" value="MST56130.1"/>
    <property type="molecule type" value="Genomic_DNA"/>
</dbReference>
<gene>
    <name evidence="10" type="ORF">FYJ74_08815</name>
</gene>
<comment type="caution">
    <text evidence="10">The sequence shown here is derived from an EMBL/GenBank/DDBJ whole genome shotgun (WGS) entry which is preliminary data.</text>
</comment>
<keyword evidence="2" id="KW-0902">Two-component regulatory system</keyword>
<feature type="domain" description="Response regulatory" evidence="8">
    <location>
        <begin position="1"/>
        <end position="117"/>
    </location>
</feature>
<dbReference type="AlphaFoldDB" id="A0A6L5YD56"/>
<keyword evidence="4 7" id="KW-0238">DNA-binding</keyword>
<feature type="domain" description="OmpR/PhoB-type" evidence="9">
    <location>
        <begin position="126"/>
        <end position="222"/>
    </location>
</feature>
<keyword evidence="11" id="KW-1185">Reference proteome</keyword>
<proteinExistence type="predicted"/>
<keyword evidence="1 6" id="KW-0597">Phosphoprotein</keyword>
<dbReference type="Gene3D" id="3.40.50.2300">
    <property type="match status" value="1"/>
</dbReference>
<dbReference type="InterPro" id="IPR016032">
    <property type="entry name" value="Sig_transdc_resp-reg_C-effctor"/>
</dbReference>
<dbReference type="InterPro" id="IPR011006">
    <property type="entry name" value="CheY-like_superfamily"/>
</dbReference>
<evidence type="ECO:0000256" key="6">
    <source>
        <dbReference type="PROSITE-ProRule" id="PRU00169"/>
    </source>
</evidence>
<dbReference type="InterPro" id="IPR001789">
    <property type="entry name" value="Sig_transdc_resp-reg_receiver"/>
</dbReference>
<evidence type="ECO:0000256" key="1">
    <source>
        <dbReference type="ARBA" id="ARBA00022553"/>
    </source>
</evidence>
<dbReference type="Proteomes" id="UP000473699">
    <property type="component" value="Unassembled WGS sequence"/>
</dbReference>
<dbReference type="GO" id="GO:0006355">
    <property type="term" value="P:regulation of DNA-templated transcription"/>
    <property type="evidence" value="ECO:0007669"/>
    <property type="project" value="InterPro"/>
</dbReference>
<dbReference type="FunFam" id="1.10.10.10:FF:000018">
    <property type="entry name" value="DNA-binding response regulator ResD"/>
    <property type="match status" value="1"/>
</dbReference>
<dbReference type="GO" id="GO:0000156">
    <property type="term" value="F:phosphorelay response regulator activity"/>
    <property type="evidence" value="ECO:0007669"/>
    <property type="project" value="TreeGrafter"/>
</dbReference>
<protein>
    <submittedName>
        <fullName evidence="10">Response regulator transcription factor</fullName>
    </submittedName>
</protein>
<dbReference type="GO" id="GO:0005829">
    <property type="term" value="C:cytosol"/>
    <property type="evidence" value="ECO:0007669"/>
    <property type="project" value="TreeGrafter"/>
</dbReference>
<dbReference type="Pfam" id="PF00486">
    <property type="entry name" value="Trans_reg_C"/>
    <property type="match status" value="1"/>
</dbReference>
<evidence type="ECO:0000256" key="7">
    <source>
        <dbReference type="PROSITE-ProRule" id="PRU01091"/>
    </source>
</evidence>
<dbReference type="PROSITE" id="PS50110">
    <property type="entry name" value="RESPONSE_REGULATORY"/>
    <property type="match status" value="1"/>
</dbReference>
<evidence type="ECO:0000259" key="8">
    <source>
        <dbReference type="PROSITE" id="PS50110"/>
    </source>
</evidence>
<dbReference type="InterPro" id="IPR036388">
    <property type="entry name" value="WH-like_DNA-bd_sf"/>
</dbReference>
<dbReference type="PANTHER" id="PTHR48111:SF1">
    <property type="entry name" value="TWO-COMPONENT RESPONSE REGULATOR ORR33"/>
    <property type="match status" value="1"/>
</dbReference>
<reference evidence="10 11" key="1">
    <citation type="submission" date="2019-08" db="EMBL/GenBank/DDBJ databases">
        <title>In-depth cultivation of the pig gut microbiome towards novel bacterial diversity and tailored functional studies.</title>
        <authorList>
            <person name="Wylensek D."/>
            <person name="Hitch T.C.A."/>
            <person name="Clavel T."/>
        </authorList>
    </citation>
    <scope>NUCLEOTIDE SEQUENCE [LARGE SCALE GENOMIC DNA]</scope>
    <source>
        <strain evidence="10 11">SM-530-WT-4B</strain>
    </source>
</reference>
<feature type="modified residue" description="4-aspartylphosphate" evidence="6">
    <location>
        <position position="50"/>
    </location>
</feature>
<sequence>MIYYVEDDSGIRELVVYTLNQTGLEARGFAEGQAFYVACAERKPDLILLDIMLPREDGLSILKRIRQDASLKSVPTIMVTAKGSEYDKVRGLDLGADDYIAKPFGMMELVARVKARLRAAGGEKGAAVLSCGALKLDSRRHEVTAGGRPVALTLKEFALLELLMRHPGVAFTREQLLERNWDYSYEGGTRTVDVHVQTLRGKLGDCASLIQTVRGVGYKLGG</sequence>
<organism evidence="10 11">
    <name type="scientific">Pyramidobacter porci</name>
    <dbReference type="NCBI Taxonomy" id="2605789"/>
    <lineage>
        <taxon>Bacteria</taxon>
        <taxon>Thermotogati</taxon>
        <taxon>Synergistota</taxon>
        <taxon>Synergistia</taxon>
        <taxon>Synergistales</taxon>
        <taxon>Dethiosulfovibrionaceae</taxon>
        <taxon>Pyramidobacter</taxon>
    </lineage>
</organism>
<dbReference type="SUPFAM" id="SSF52172">
    <property type="entry name" value="CheY-like"/>
    <property type="match status" value="1"/>
</dbReference>
<dbReference type="PANTHER" id="PTHR48111">
    <property type="entry name" value="REGULATOR OF RPOS"/>
    <property type="match status" value="1"/>
</dbReference>
<name>A0A6L5YD56_9BACT</name>
<dbReference type="Gene3D" id="1.10.10.10">
    <property type="entry name" value="Winged helix-like DNA-binding domain superfamily/Winged helix DNA-binding domain"/>
    <property type="match status" value="1"/>
</dbReference>
<dbReference type="Pfam" id="PF00072">
    <property type="entry name" value="Response_reg"/>
    <property type="match status" value="1"/>
</dbReference>
<dbReference type="SMART" id="SM00862">
    <property type="entry name" value="Trans_reg_C"/>
    <property type="match status" value="1"/>
</dbReference>
<dbReference type="GO" id="GO:0000976">
    <property type="term" value="F:transcription cis-regulatory region binding"/>
    <property type="evidence" value="ECO:0007669"/>
    <property type="project" value="TreeGrafter"/>
</dbReference>
<evidence type="ECO:0000256" key="3">
    <source>
        <dbReference type="ARBA" id="ARBA00023015"/>
    </source>
</evidence>
<dbReference type="SMART" id="SM00448">
    <property type="entry name" value="REC"/>
    <property type="match status" value="1"/>
</dbReference>
<dbReference type="SUPFAM" id="SSF46894">
    <property type="entry name" value="C-terminal effector domain of the bipartite response regulators"/>
    <property type="match status" value="1"/>
</dbReference>
<keyword evidence="3" id="KW-0805">Transcription regulation</keyword>
<dbReference type="PROSITE" id="PS51755">
    <property type="entry name" value="OMPR_PHOB"/>
    <property type="match status" value="1"/>
</dbReference>
<dbReference type="InterPro" id="IPR039420">
    <property type="entry name" value="WalR-like"/>
</dbReference>
<evidence type="ECO:0000256" key="5">
    <source>
        <dbReference type="ARBA" id="ARBA00023163"/>
    </source>
</evidence>
<dbReference type="Gene3D" id="6.10.250.690">
    <property type="match status" value="1"/>
</dbReference>
<evidence type="ECO:0000313" key="11">
    <source>
        <dbReference type="Proteomes" id="UP000473699"/>
    </source>
</evidence>
<evidence type="ECO:0000259" key="9">
    <source>
        <dbReference type="PROSITE" id="PS51755"/>
    </source>
</evidence>
<keyword evidence="5" id="KW-0804">Transcription</keyword>
<evidence type="ECO:0000313" key="10">
    <source>
        <dbReference type="EMBL" id="MST56130.1"/>
    </source>
</evidence>
<accession>A0A6L5YD56</accession>
<dbReference type="InterPro" id="IPR001867">
    <property type="entry name" value="OmpR/PhoB-type_DNA-bd"/>
</dbReference>
<evidence type="ECO:0000256" key="2">
    <source>
        <dbReference type="ARBA" id="ARBA00023012"/>
    </source>
</evidence>
<dbReference type="CDD" id="cd00383">
    <property type="entry name" value="trans_reg_C"/>
    <property type="match status" value="1"/>
</dbReference>
<evidence type="ECO:0000256" key="4">
    <source>
        <dbReference type="ARBA" id="ARBA00023125"/>
    </source>
</evidence>
<dbReference type="GO" id="GO:0032993">
    <property type="term" value="C:protein-DNA complex"/>
    <property type="evidence" value="ECO:0007669"/>
    <property type="project" value="TreeGrafter"/>
</dbReference>
<dbReference type="RefSeq" id="WP_154529215.1">
    <property type="nucleotide sequence ID" value="NZ_VUNH01000009.1"/>
</dbReference>
<feature type="DNA-binding region" description="OmpR/PhoB-type" evidence="7">
    <location>
        <begin position="126"/>
        <end position="222"/>
    </location>
</feature>